<dbReference type="Pfam" id="PF10003">
    <property type="entry name" value="DUF2244"/>
    <property type="match status" value="1"/>
</dbReference>
<sequence length="161" mass="17550">MPMQTSTTTSPLFSATLRPERSLRMAGGWLALALAGIVATPFLLAVPDFLVPGLAGFALAGAGLTVLSVRQSRRAQLEEQITVWPDQVEITMAGPSETRQLRRFDPKTVRLVLQRDENERTTAVHLQTGADTIEIGAFMALTDKSSFARAFGQALRRARRA</sequence>
<dbReference type="OrthoDB" id="9808190at2"/>
<dbReference type="Proteomes" id="UP000199074">
    <property type="component" value="Unassembled WGS sequence"/>
</dbReference>
<organism evidence="2 3">
    <name type="scientific">Devosia crocina</name>
    <dbReference type="NCBI Taxonomy" id="429728"/>
    <lineage>
        <taxon>Bacteria</taxon>
        <taxon>Pseudomonadati</taxon>
        <taxon>Pseudomonadota</taxon>
        <taxon>Alphaproteobacteria</taxon>
        <taxon>Hyphomicrobiales</taxon>
        <taxon>Devosiaceae</taxon>
        <taxon>Devosia</taxon>
    </lineage>
</organism>
<feature type="transmembrane region" description="Helical" evidence="1">
    <location>
        <begin position="50"/>
        <end position="69"/>
    </location>
</feature>
<evidence type="ECO:0000313" key="2">
    <source>
        <dbReference type="EMBL" id="SFV37722.1"/>
    </source>
</evidence>
<dbReference type="STRING" id="429728.SAMN05216456_3067"/>
<accession>A0A1I7NSZ5</accession>
<keyword evidence="1" id="KW-1133">Transmembrane helix</keyword>
<dbReference type="EMBL" id="FPCK01000003">
    <property type="protein sequence ID" value="SFV37722.1"/>
    <property type="molecule type" value="Genomic_DNA"/>
</dbReference>
<proteinExistence type="predicted"/>
<name>A0A1I7NSZ5_9HYPH</name>
<evidence type="ECO:0000256" key="1">
    <source>
        <dbReference type="SAM" id="Phobius"/>
    </source>
</evidence>
<reference evidence="2 3" key="1">
    <citation type="submission" date="2016-10" db="EMBL/GenBank/DDBJ databases">
        <authorList>
            <person name="de Groot N.N."/>
        </authorList>
    </citation>
    <scope>NUCLEOTIDE SEQUENCE [LARGE SCALE GENOMIC DNA]</scope>
    <source>
        <strain evidence="2 3">IPL20</strain>
    </source>
</reference>
<keyword evidence="1" id="KW-0472">Membrane</keyword>
<dbReference type="InterPro" id="IPR019253">
    <property type="entry name" value="DUF2244_TM"/>
</dbReference>
<dbReference type="RefSeq" id="WP_092426017.1">
    <property type="nucleotide sequence ID" value="NZ_FPCK01000003.1"/>
</dbReference>
<feature type="transmembrane region" description="Helical" evidence="1">
    <location>
        <begin position="26"/>
        <end position="44"/>
    </location>
</feature>
<dbReference type="AlphaFoldDB" id="A0A1I7NSZ5"/>
<keyword evidence="3" id="KW-1185">Reference proteome</keyword>
<protein>
    <submittedName>
        <fullName evidence="2">Uncharacterized membrane protein</fullName>
    </submittedName>
</protein>
<evidence type="ECO:0000313" key="3">
    <source>
        <dbReference type="Proteomes" id="UP000199074"/>
    </source>
</evidence>
<gene>
    <name evidence="2" type="ORF">SAMN05216456_3067</name>
</gene>
<keyword evidence="1" id="KW-0812">Transmembrane</keyword>